<dbReference type="GO" id="GO:0000045">
    <property type="term" value="P:autophagosome assembly"/>
    <property type="evidence" value="ECO:0007669"/>
    <property type="project" value="TreeGrafter"/>
</dbReference>
<dbReference type="PANTHER" id="PTHR13292:SF0">
    <property type="entry name" value="AUTOPHAGY-RELATED PROTEIN 101"/>
    <property type="match status" value="1"/>
</dbReference>
<evidence type="ECO:0000256" key="1">
    <source>
        <dbReference type="ARBA" id="ARBA00007130"/>
    </source>
</evidence>
<dbReference type="GO" id="GO:0000407">
    <property type="term" value="C:phagophore assembly site"/>
    <property type="evidence" value="ECO:0007669"/>
    <property type="project" value="TreeGrafter"/>
</dbReference>
<dbReference type="Pfam" id="PF07855">
    <property type="entry name" value="ATG101"/>
    <property type="match status" value="1"/>
</dbReference>
<dbReference type="GO" id="GO:1990316">
    <property type="term" value="C:Atg1/ULK1 kinase complex"/>
    <property type="evidence" value="ECO:0007669"/>
    <property type="project" value="TreeGrafter"/>
</dbReference>
<dbReference type="InterPro" id="IPR012445">
    <property type="entry name" value="ATG101"/>
</dbReference>
<protein>
    <recommendedName>
        <fullName evidence="2">Autophagy-related protein 101</fullName>
    </recommendedName>
</protein>
<proteinExistence type="inferred from homology"/>
<keyword evidence="3" id="KW-0072">Autophagy</keyword>
<dbReference type="GO" id="GO:0019901">
    <property type="term" value="F:protein kinase binding"/>
    <property type="evidence" value="ECO:0007669"/>
    <property type="project" value="TreeGrafter"/>
</dbReference>
<sequence>MNCKEHHLPELELATYQVREALQCILHTILFIRSPGPVAPRDVHCEGFDLTYTRIASDSENRSNRLEFDVDKKVDDAIESFLRSLSQIGPELLSGCLTLSFFERRATRQLFGLVSHEDKIIWEQWILRVVVNNTPRPVNDDKASVIERQRIQDTAEGMLKFVLLKIFDISGGAIDHVPPVMYEFEINCTKRADERENVYSRVTNMPSLINLSS</sequence>
<name>A0A7S2UB45_9STRA</name>
<evidence type="ECO:0000256" key="3">
    <source>
        <dbReference type="ARBA" id="ARBA00023006"/>
    </source>
</evidence>
<evidence type="ECO:0000313" key="4">
    <source>
        <dbReference type="EMBL" id="CAD9814396.1"/>
    </source>
</evidence>
<reference evidence="4" key="1">
    <citation type="submission" date="2021-01" db="EMBL/GenBank/DDBJ databases">
        <authorList>
            <person name="Corre E."/>
            <person name="Pelletier E."/>
            <person name="Niang G."/>
            <person name="Scheremetjew M."/>
            <person name="Finn R."/>
            <person name="Kale V."/>
            <person name="Holt S."/>
            <person name="Cochrane G."/>
            <person name="Meng A."/>
            <person name="Brown T."/>
            <person name="Cohen L."/>
        </authorList>
    </citation>
    <scope>NUCLEOTIDE SEQUENCE</scope>
    <source>
        <strain evidence="4">CCMP2084</strain>
    </source>
</reference>
<dbReference type="EMBL" id="HBHQ01009208">
    <property type="protein sequence ID" value="CAD9814396.1"/>
    <property type="molecule type" value="Transcribed_RNA"/>
</dbReference>
<accession>A0A7S2UB45</accession>
<comment type="similarity">
    <text evidence="1">Belongs to the ATG101 family.</text>
</comment>
<organism evidence="4">
    <name type="scientific">Attheya septentrionalis</name>
    <dbReference type="NCBI Taxonomy" id="420275"/>
    <lineage>
        <taxon>Eukaryota</taxon>
        <taxon>Sar</taxon>
        <taxon>Stramenopiles</taxon>
        <taxon>Ochrophyta</taxon>
        <taxon>Bacillariophyta</taxon>
        <taxon>Coscinodiscophyceae</taxon>
        <taxon>Chaetocerotophycidae</taxon>
        <taxon>Chaetocerotales</taxon>
        <taxon>Attheyaceae</taxon>
        <taxon>Attheya</taxon>
    </lineage>
</organism>
<dbReference type="PANTHER" id="PTHR13292">
    <property type="entry name" value="AUTOPHAGY-RELATED PROTEIN 101"/>
    <property type="match status" value="1"/>
</dbReference>
<gene>
    <name evidence="4" type="ORF">ASEP1449_LOCUS6221</name>
</gene>
<evidence type="ECO:0000256" key="2">
    <source>
        <dbReference type="ARBA" id="ARBA00018874"/>
    </source>
</evidence>
<dbReference type="AlphaFoldDB" id="A0A7S2UB45"/>